<accession>A0A220S3H6</accession>
<dbReference type="InterPro" id="IPR029903">
    <property type="entry name" value="RmlD-like-bd"/>
</dbReference>
<dbReference type="RefSeq" id="WP_089036641.1">
    <property type="nucleotide sequence ID" value="NZ_CP022278.1"/>
</dbReference>
<evidence type="ECO:0000256" key="2">
    <source>
        <dbReference type="ARBA" id="ARBA00010944"/>
    </source>
</evidence>
<dbReference type="AlphaFoldDB" id="A0A220S3H6"/>
<dbReference type="Gene3D" id="3.90.25.10">
    <property type="entry name" value="UDP-galactose 4-epimerase, domain 1"/>
    <property type="match status" value="1"/>
</dbReference>
<dbReference type="UniPathway" id="UPA00124"/>
<comment type="cofactor">
    <cofactor evidence="6">
        <name>Mg(2+)</name>
        <dbReference type="ChEBI" id="CHEBI:18420"/>
    </cofactor>
    <text evidence="6">Binds 1 Mg(2+) ion per monomer.</text>
</comment>
<sequence length="287" mass="31018">MRILLTGSKGQLARCFRDRLPDSWELIATDSASLDITDQDAVQTMVQNFQPDAIVNTAAYTAVDKAESDDKAAFAVNAAAVRNLAAAAAAAQARFIHVSTDYVFDGKGKTPYRESDPVNPQSVYGKSKAAGELLALAEYTETVVIRTSWLFSEYGNNFVKTMMRLAGERDTLSVVADQTGTPTYAGDLADAVIAVLRSPEPLRGIFHYAGGESATWCEFAQTVFQTAAKQIDGFKSPEVKGITTAEYPAPAPRPQYSILDCRKIESVAGACPSDWRKALADIITKLD</sequence>
<feature type="domain" description="RmlD-like substrate binding" evidence="7">
    <location>
        <begin position="1"/>
        <end position="286"/>
    </location>
</feature>
<dbReference type="EMBL" id="CP022278">
    <property type="protein sequence ID" value="ASK27948.1"/>
    <property type="molecule type" value="Genomic_DNA"/>
</dbReference>
<dbReference type="GO" id="GO:0008831">
    <property type="term" value="F:dTDP-4-dehydrorhamnose reductase activity"/>
    <property type="evidence" value="ECO:0007669"/>
    <property type="project" value="UniProtKB-EC"/>
</dbReference>
<dbReference type="Pfam" id="PF04321">
    <property type="entry name" value="RmlD_sub_bind"/>
    <property type="match status" value="1"/>
</dbReference>
<evidence type="ECO:0000256" key="5">
    <source>
        <dbReference type="ARBA" id="ARBA00048200"/>
    </source>
</evidence>
<dbReference type="Gene3D" id="3.40.50.720">
    <property type="entry name" value="NAD(P)-binding Rossmann-like Domain"/>
    <property type="match status" value="1"/>
</dbReference>
<evidence type="ECO:0000256" key="4">
    <source>
        <dbReference type="ARBA" id="ARBA00017099"/>
    </source>
</evidence>
<name>A0A220S3H6_9NEIS</name>
<dbReference type="GO" id="GO:0005829">
    <property type="term" value="C:cytosol"/>
    <property type="evidence" value="ECO:0007669"/>
    <property type="project" value="TreeGrafter"/>
</dbReference>
<dbReference type="CDD" id="cd05254">
    <property type="entry name" value="dTDP_HR_like_SDR_e"/>
    <property type="match status" value="1"/>
</dbReference>
<protein>
    <recommendedName>
        <fullName evidence="4 6">dTDP-4-dehydrorhamnose reductase</fullName>
        <ecNumber evidence="3 6">1.1.1.133</ecNumber>
    </recommendedName>
</protein>
<evidence type="ECO:0000313" key="8">
    <source>
        <dbReference type="EMBL" id="ASK27948.1"/>
    </source>
</evidence>
<comment type="function">
    <text evidence="6">Catalyzes the reduction of dTDP-6-deoxy-L-lyxo-4-hexulose to yield dTDP-L-rhamnose.</text>
</comment>
<reference evidence="8 9" key="1">
    <citation type="submission" date="2017-06" db="EMBL/GenBank/DDBJ databases">
        <title>Neisseria chenwenguii sp. nov., isolated from the intestinal contents of Tibetan Plateau Pika in Yushu, Qinghai Province, China.</title>
        <authorList>
            <person name="Zhang G."/>
        </authorList>
    </citation>
    <scope>NUCLEOTIDE SEQUENCE [LARGE SCALE GENOMIC DNA]</scope>
    <source>
        <strain evidence="8 9">10023</strain>
    </source>
</reference>
<evidence type="ECO:0000256" key="3">
    <source>
        <dbReference type="ARBA" id="ARBA00012929"/>
    </source>
</evidence>
<proteinExistence type="inferred from homology"/>
<evidence type="ECO:0000256" key="1">
    <source>
        <dbReference type="ARBA" id="ARBA00004781"/>
    </source>
</evidence>
<dbReference type="FunFam" id="3.40.50.720:FF:000159">
    <property type="entry name" value="dTDP-4-dehydrorhamnose reductase"/>
    <property type="match status" value="1"/>
</dbReference>
<dbReference type="InterPro" id="IPR005913">
    <property type="entry name" value="dTDP_dehydrorham_reduct"/>
</dbReference>
<keyword evidence="9" id="KW-1185">Reference proteome</keyword>
<keyword evidence="6" id="KW-0521">NADP</keyword>
<organism evidence="8 9">
    <name type="scientific">Neisseria chenwenguii</name>
    <dbReference type="NCBI Taxonomy" id="1853278"/>
    <lineage>
        <taxon>Bacteria</taxon>
        <taxon>Pseudomonadati</taxon>
        <taxon>Pseudomonadota</taxon>
        <taxon>Betaproteobacteria</taxon>
        <taxon>Neisseriales</taxon>
        <taxon>Neisseriaceae</taxon>
        <taxon>Neisseria</taxon>
    </lineage>
</organism>
<gene>
    <name evidence="8" type="primary">rfbD</name>
    <name evidence="8" type="ORF">BG910_09605</name>
</gene>
<evidence type="ECO:0000259" key="7">
    <source>
        <dbReference type="Pfam" id="PF04321"/>
    </source>
</evidence>
<dbReference type="NCBIfam" id="TIGR01214">
    <property type="entry name" value="rmlD"/>
    <property type="match status" value="1"/>
</dbReference>
<dbReference type="PANTHER" id="PTHR10491:SF4">
    <property type="entry name" value="METHIONINE ADENOSYLTRANSFERASE 2 SUBUNIT BETA"/>
    <property type="match status" value="1"/>
</dbReference>
<evidence type="ECO:0000256" key="6">
    <source>
        <dbReference type="RuleBase" id="RU364082"/>
    </source>
</evidence>
<evidence type="ECO:0000313" key="9">
    <source>
        <dbReference type="Proteomes" id="UP000198238"/>
    </source>
</evidence>
<comment type="similarity">
    <text evidence="2 6">Belongs to the dTDP-4-dehydrorhamnose reductase family.</text>
</comment>
<dbReference type="Proteomes" id="UP000198238">
    <property type="component" value="Chromosome"/>
</dbReference>
<comment type="pathway">
    <text evidence="1 6">Carbohydrate biosynthesis; dTDP-L-rhamnose biosynthesis.</text>
</comment>
<dbReference type="PANTHER" id="PTHR10491">
    <property type="entry name" value="DTDP-4-DEHYDRORHAMNOSE REDUCTASE"/>
    <property type="match status" value="1"/>
</dbReference>
<dbReference type="SUPFAM" id="SSF51735">
    <property type="entry name" value="NAD(P)-binding Rossmann-fold domains"/>
    <property type="match status" value="1"/>
</dbReference>
<dbReference type="InterPro" id="IPR036291">
    <property type="entry name" value="NAD(P)-bd_dom_sf"/>
</dbReference>
<keyword evidence="6" id="KW-0560">Oxidoreductase</keyword>
<dbReference type="KEGG" id="nei:BG910_09605"/>
<comment type="catalytic activity">
    <reaction evidence="5 6">
        <text>dTDP-beta-L-rhamnose + NADP(+) = dTDP-4-dehydro-beta-L-rhamnose + NADPH + H(+)</text>
        <dbReference type="Rhea" id="RHEA:21796"/>
        <dbReference type="ChEBI" id="CHEBI:15378"/>
        <dbReference type="ChEBI" id="CHEBI:57510"/>
        <dbReference type="ChEBI" id="CHEBI:57783"/>
        <dbReference type="ChEBI" id="CHEBI:58349"/>
        <dbReference type="ChEBI" id="CHEBI:62830"/>
        <dbReference type="EC" id="1.1.1.133"/>
    </reaction>
</comment>
<dbReference type="GO" id="GO:0019305">
    <property type="term" value="P:dTDP-rhamnose biosynthetic process"/>
    <property type="evidence" value="ECO:0007669"/>
    <property type="project" value="UniProtKB-UniPathway"/>
</dbReference>
<dbReference type="EC" id="1.1.1.133" evidence="3 6"/>